<dbReference type="AlphaFoldDB" id="A0A2W7CDN6"/>
<protein>
    <submittedName>
        <fullName evidence="2">Enoyl-CoA hydratase</fullName>
    </submittedName>
</protein>
<reference evidence="3" key="1">
    <citation type="submission" date="2017-03" db="EMBL/GenBank/DDBJ databases">
        <authorList>
            <person name="Safronova V.I."/>
            <person name="Sazanova A.L."/>
            <person name="Chirak E.R."/>
        </authorList>
    </citation>
    <scope>NUCLEOTIDE SEQUENCE [LARGE SCALE GENOMIC DNA]</scope>
    <source>
        <strain evidence="3">Ach-343</strain>
    </source>
</reference>
<accession>A0A2W7CDN6</accession>
<keyword evidence="3" id="KW-1185">Reference proteome</keyword>
<gene>
    <name evidence="2" type="ORF">B5V02_31050</name>
</gene>
<feature type="chain" id="PRO_5016060593" evidence="1">
    <location>
        <begin position="28"/>
        <end position="320"/>
    </location>
</feature>
<dbReference type="GO" id="GO:0003824">
    <property type="term" value="F:catalytic activity"/>
    <property type="evidence" value="ECO:0007669"/>
    <property type="project" value="UniProtKB-ARBA"/>
</dbReference>
<dbReference type="OrthoDB" id="9775794at2"/>
<dbReference type="Gene3D" id="3.90.226.10">
    <property type="entry name" value="2-enoyl-CoA Hydratase, Chain A, domain 1"/>
    <property type="match status" value="1"/>
</dbReference>
<evidence type="ECO:0000256" key="1">
    <source>
        <dbReference type="SAM" id="SignalP"/>
    </source>
</evidence>
<dbReference type="RefSeq" id="WP_111547877.1">
    <property type="nucleotide sequence ID" value="NZ_MZXV01000070.1"/>
</dbReference>
<dbReference type="SUPFAM" id="SSF52096">
    <property type="entry name" value="ClpP/crotonase"/>
    <property type="match status" value="1"/>
</dbReference>
<name>A0A2W7CDN6_9HYPH</name>
<dbReference type="Pfam" id="PF00378">
    <property type="entry name" value="ECH_1"/>
    <property type="match status" value="1"/>
</dbReference>
<sequence length="320" mass="34645">MDNYKLRKSAILFSIIVALYCSISVSAQNSKQSSDASTPLAATPSTKTAKIRLTRKSEAYWEVTFNNPPLNIVGPSEVRELAEIVGQIEADPRVKVVVFDSAVPDYFIAHYDLLSPLKDSSGMKPGPTGMHPVPDIMVRLSRLRAVTIVSIRGRASGIGSELALAADMRFASREKAVVSQFEVGAGFVPGGGPMARLPRLVGRGRAMEMLIGAEGFDGELAERYGYVNRALPDSELDGFVDALATRIASFDGQAIADTKNLINQASLPPDSEMQPGWDAFITSVQRPAAQARVKVLVDEGLQQPGDVEKNLEQYTAKYRD</sequence>
<keyword evidence="1" id="KW-0732">Signal</keyword>
<dbReference type="Proteomes" id="UP000248616">
    <property type="component" value="Unassembled WGS sequence"/>
</dbReference>
<dbReference type="InterPro" id="IPR001753">
    <property type="entry name" value="Enoyl-CoA_hydra/iso"/>
</dbReference>
<comment type="caution">
    <text evidence="2">The sequence shown here is derived from an EMBL/GenBank/DDBJ whole genome shotgun (WGS) entry which is preliminary data.</text>
</comment>
<proteinExistence type="predicted"/>
<feature type="signal peptide" evidence="1">
    <location>
        <begin position="1"/>
        <end position="27"/>
    </location>
</feature>
<dbReference type="EMBL" id="MZXV01000070">
    <property type="protein sequence ID" value="PZV34563.1"/>
    <property type="molecule type" value="Genomic_DNA"/>
</dbReference>
<dbReference type="PANTHER" id="PTHR43459:SF1">
    <property type="entry name" value="EG:BACN32G11.4 PROTEIN"/>
    <property type="match status" value="1"/>
</dbReference>
<evidence type="ECO:0000313" key="2">
    <source>
        <dbReference type="EMBL" id="PZV34563.1"/>
    </source>
</evidence>
<dbReference type="InterPro" id="IPR029045">
    <property type="entry name" value="ClpP/crotonase-like_dom_sf"/>
</dbReference>
<evidence type="ECO:0000313" key="3">
    <source>
        <dbReference type="Proteomes" id="UP000248616"/>
    </source>
</evidence>
<dbReference type="CDD" id="cd06558">
    <property type="entry name" value="crotonase-like"/>
    <property type="match status" value="1"/>
</dbReference>
<dbReference type="PANTHER" id="PTHR43459">
    <property type="entry name" value="ENOYL-COA HYDRATASE"/>
    <property type="match status" value="1"/>
</dbReference>
<organism evidence="2 3">
    <name type="scientific">Mesorhizobium kowhaii</name>
    <dbReference type="NCBI Taxonomy" id="1300272"/>
    <lineage>
        <taxon>Bacteria</taxon>
        <taxon>Pseudomonadati</taxon>
        <taxon>Pseudomonadota</taxon>
        <taxon>Alphaproteobacteria</taxon>
        <taxon>Hyphomicrobiales</taxon>
        <taxon>Phyllobacteriaceae</taxon>
        <taxon>Mesorhizobium</taxon>
    </lineage>
</organism>